<evidence type="ECO:0000256" key="1">
    <source>
        <dbReference type="SAM" id="MobiDB-lite"/>
    </source>
</evidence>
<protein>
    <submittedName>
        <fullName evidence="2">Uncharacterized protein</fullName>
    </submittedName>
</protein>
<proteinExistence type="predicted"/>
<sequence length="108" mass="12143">MTSYSTTHFSSHQHITTKLNSKAGGKQLNSEAGGKQLNSTRKQEENNSTQLGSRRKTTQLCRTSTGLYYCVSPVTSSSCFPEYSRIKCYSPLSCLLNSFHRRHTGRFL</sequence>
<feature type="region of interest" description="Disordered" evidence="1">
    <location>
        <begin position="1"/>
        <end position="57"/>
    </location>
</feature>
<dbReference type="EMBL" id="BGPR01030016">
    <property type="protein sequence ID" value="GBO02224.1"/>
    <property type="molecule type" value="Genomic_DNA"/>
</dbReference>
<comment type="caution">
    <text evidence="2">The sequence shown here is derived from an EMBL/GenBank/DDBJ whole genome shotgun (WGS) entry which is preliminary data.</text>
</comment>
<organism evidence="2 3">
    <name type="scientific">Araneus ventricosus</name>
    <name type="common">Orbweaver spider</name>
    <name type="synonym">Epeira ventricosa</name>
    <dbReference type="NCBI Taxonomy" id="182803"/>
    <lineage>
        <taxon>Eukaryota</taxon>
        <taxon>Metazoa</taxon>
        <taxon>Ecdysozoa</taxon>
        <taxon>Arthropoda</taxon>
        <taxon>Chelicerata</taxon>
        <taxon>Arachnida</taxon>
        <taxon>Araneae</taxon>
        <taxon>Araneomorphae</taxon>
        <taxon>Entelegynae</taxon>
        <taxon>Araneoidea</taxon>
        <taxon>Araneidae</taxon>
        <taxon>Araneus</taxon>
    </lineage>
</organism>
<gene>
    <name evidence="2" type="ORF">AVEN_120289_1</name>
</gene>
<feature type="compositionally biased region" description="Polar residues" evidence="1">
    <location>
        <begin position="1"/>
        <end position="20"/>
    </location>
</feature>
<feature type="compositionally biased region" description="Polar residues" evidence="1">
    <location>
        <begin position="36"/>
        <end position="57"/>
    </location>
</feature>
<dbReference type="AlphaFoldDB" id="A0A4Y2TR81"/>
<evidence type="ECO:0000313" key="2">
    <source>
        <dbReference type="EMBL" id="GBO02224.1"/>
    </source>
</evidence>
<name>A0A4Y2TR81_ARAVE</name>
<dbReference type="Proteomes" id="UP000499080">
    <property type="component" value="Unassembled WGS sequence"/>
</dbReference>
<evidence type="ECO:0000313" key="3">
    <source>
        <dbReference type="Proteomes" id="UP000499080"/>
    </source>
</evidence>
<accession>A0A4Y2TR81</accession>
<keyword evidence="3" id="KW-1185">Reference proteome</keyword>
<reference evidence="2 3" key="1">
    <citation type="journal article" date="2019" name="Sci. Rep.">
        <title>Orb-weaving spider Araneus ventricosus genome elucidates the spidroin gene catalogue.</title>
        <authorList>
            <person name="Kono N."/>
            <person name="Nakamura H."/>
            <person name="Ohtoshi R."/>
            <person name="Moran D.A.P."/>
            <person name="Shinohara A."/>
            <person name="Yoshida Y."/>
            <person name="Fujiwara M."/>
            <person name="Mori M."/>
            <person name="Tomita M."/>
            <person name="Arakawa K."/>
        </authorList>
    </citation>
    <scope>NUCLEOTIDE SEQUENCE [LARGE SCALE GENOMIC DNA]</scope>
</reference>